<organism evidence="2 3">
    <name type="scientific">Alicyclobacillus fastidiosus</name>
    <dbReference type="NCBI Taxonomy" id="392011"/>
    <lineage>
        <taxon>Bacteria</taxon>
        <taxon>Bacillati</taxon>
        <taxon>Bacillota</taxon>
        <taxon>Bacilli</taxon>
        <taxon>Bacillales</taxon>
        <taxon>Alicyclobacillaceae</taxon>
        <taxon>Alicyclobacillus</taxon>
    </lineage>
</organism>
<dbReference type="Proteomes" id="UP001164761">
    <property type="component" value="Chromosome"/>
</dbReference>
<feature type="domain" description="MEDS" evidence="1">
    <location>
        <begin position="18"/>
        <end position="95"/>
    </location>
</feature>
<proteinExistence type="predicted"/>
<gene>
    <name evidence="2" type="ORF">NZD89_00955</name>
</gene>
<evidence type="ECO:0000259" key="1">
    <source>
        <dbReference type="Pfam" id="PF14417"/>
    </source>
</evidence>
<evidence type="ECO:0000313" key="2">
    <source>
        <dbReference type="EMBL" id="WAH42120.1"/>
    </source>
</evidence>
<dbReference type="Pfam" id="PF14417">
    <property type="entry name" value="MEDS"/>
    <property type="match status" value="1"/>
</dbReference>
<name>A0ABY6ZGU4_9BACL</name>
<accession>A0ABY6ZGU4</accession>
<sequence>MYETIPLTKSIRVGSGSHILYVYTDDEVYTDNVASYVEMGFDMGQHVVYIDSEERYMAVCRRLTERGREQLLQHVSYVNNYDFYMMYGDFHFERRSRTPAARRSTVCRLRSEHSSLGTRRLAWTSGYRAAVTIIRVQLRHDGRRFRGCHRLCLQRKDGSGVRDVRNDVQSPAAHDG</sequence>
<evidence type="ECO:0000313" key="3">
    <source>
        <dbReference type="Proteomes" id="UP001164761"/>
    </source>
</evidence>
<protein>
    <submittedName>
        <fullName evidence="2">MEDS domain-containing protein</fullName>
    </submittedName>
</protein>
<dbReference type="EMBL" id="CP104067">
    <property type="protein sequence ID" value="WAH42120.1"/>
    <property type="molecule type" value="Genomic_DNA"/>
</dbReference>
<dbReference type="InterPro" id="IPR025847">
    <property type="entry name" value="MEDS_domain"/>
</dbReference>
<reference evidence="2" key="1">
    <citation type="submission" date="2022-08" db="EMBL/GenBank/DDBJ databases">
        <title>Alicyclobacillus fastidiosus DSM 17978, complete genome.</title>
        <authorList>
            <person name="Wang Q."/>
            <person name="Cai R."/>
            <person name="Wang Z."/>
        </authorList>
    </citation>
    <scope>NUCLEOTIDE SEQUENCE</scope>
    <source>
        <strain evidence="2">DSM 17978</strain>
    </source>
</reference>
<keyword evidence="3" id="KW-1185">Reference proteome</keyword>